<evidence type="ECO:0000256" key="1">
    <source>
        <dbReference type="SAM" id="MobiDB-lite"/>
    </source>
</evidence>
<feature type="region of interest" description="Disordered" evidence="1">
    <location>
        <begin position="58"/>
        <end position="91"/>
    </location>
</feature>
<protein>
    <submittedName>
        <fullName evidence="3">Uncharacterized protein</fullName>
    </submittedName>
</protein>
<dbReference type="AlphaFoldDB" id="A0A394D978"/>
<dbReference type="EMBL" id="MLAU01005094">
    <property type="protein sequence ID" value="OIW20032.1"/>
    <property type="molecule type" value="Genomic_DNA"/>
</dbReference>
<dbReference type="Proteomes" id="UP000188354">
    <property type="component" value="Unassembled WGS sequence"/>
</dbReference>
<gene>
    <name evidence="3" type="ORF">TanjilG_31950</name>
</gene>
<dbReference type="Gramene" id="OIW20032">
    <property type="protein sequence ID" value="OIW20032"/>
    <property type="gene ID" value="TanjilG_31950"/>
</dbReference>
<accession>A0A394D978</accession>
<organism evidence="3 4">
    <name type="scientific">Lupinus angustifolius</name>
    <name type="common">Narrow-leaved blue lupine</name>
    <dbReference type="NCBI Taxonomy" id="3871"/>
    <lineage>
        <taxon>Eukaryota</taxon>
        <taxon>Viridiplantae</taxon>
        <taxon>Streptophyta</taxon>
        <taxon>Embryophyta</taxon>
        <taxon>Tracheophyta</taxon>
        <taxon>Spermatophyta</taxon>
        <taxon>Magnoliopsida</taxon>
        <taxon>eudicotyledons</taxon>
        <taxon>Gunneridae</taxon>
        <taxon>Pentapetalae</taxon>
        <taxon>rosids</taxon>
        <taxon>fabids</taxon>
        <taxon>Fabales</taxon>
        <taxon>Fabaceae</taxon>
        <taxon>Papilionoideae</taxon>
        <taxon>50 kb inversion clade</taxon>
        <taxon>genistoids sensu lato</taxon>
        <taxon>core genistoids</taxon>
        <taxon>Genisteae</taxon>
        <taxon>Lupinus</taxon>
    </lineage>
</organism>
<keyword evidence="4" id="KW-1185">Reference proteome</keyword>
<proteinExistence type="predicted"/>
<sequence length="91" mass="9927">MGKRGFEPRSVFIILALFLTLVCIEIGATSRLRSEEDCTSAGTACHVKGIGLHEALESKDYGEGDESPPHSDYDYDFYRKHGDIPSPGAGH</sequence>
<reference evidence="3 4" key="1">
    <citation type="journal article" date="2017" name="Plant Biotechnol. J.">
        <title>A comprehensive draft genome sequence for lupin (Lupinus angustifolius), an emerging health food: insights into plant-microbe interactions and legume evolution.</title>
        <authorList>
            <person name="Hane J.K."/>
            <person name="Ming Y."/>
            <person name="Kamphuis L.G."/>
            <person name="Nelson M.N."/>
            <person name="Garg G."/>
            <person name="Atkins C.A."/>
            <person name="Bayer P.E."/>
            <person name="Bravo A."/>
            <person name="Bringans S."/>
            <person name="Cannon S."/>
            <person name="Edwards D."/>
            <person name="Foley R."/>
            <person name="Gao L.L."/>
            <person name="Harrison M.J."/>
            <person name="Huang W."/>
            <person name="Hurgobin B."/>
            <person name="Li S."/>
            <person name="Liu C.W."/>
            <person name="McGrath A."/>
            <person name="Morahan G."/>
            <person name="Murray J."/>
            <person name="Weller J."/>
            <person name="Jian J."/>
            <person name="Singh K.B."/>
        </authorList>
    </citation>
    <scope>NUCLEOTIDE SEQUENCE [LARGE SCALE GENOMIC DNA]</scope>
    <source>
        <strain evidence="4">cv. Tanjil</strain>
        <tissue evidence="3">Whole plant</tissue>
    </source>
</reference>
<evidence type="ECO:0000313" key="4">
    <source>
        <dbReference type="Proteomes" id="UP000188354"/>
    </source>
</evidence>
<evidence type="ECO:0000313" key="3">
    <source>
        <dbReference type="EMBL" id="OIW20032.1"/>
    </source>
</evidence>
<evidence type="ECO:0000256" key="2">
    <source>
        <dbReference type="SAM" id="SignalP"/>
    </source>
</evidence>
<feature type="chain" id="PRO_5017413680" evidence="2">
    <location>
        <begin position="30"/>
        <end position="91"/>
    </location>
</feature>
<feature type="compositionally biased region" description="Basic and acidic residues" evidence="1">
    <location>
        <begin position="58"/>
        <end position="83"/>
    </location>
</feature>
<feature type="signal peptide" evidence="2">
    <location>
        <begin position="1"/>
        <end position="29"/>
    </location>
</feature>
<name>A0A394D978_LUPAN</name>
<comment type="caution">
    <text evidence="3">The sequence shown here is derived from an EMBL/GenBank/DDBJ whole genome shotgun (WGS) entry which is preliminary data.</text>
</comment>
<keyword evidence="2" id="KW-0732">Signal</keyword>